<evidence type="ECO:0000313" key="2">
    <source>
        <dbReference type="Proteomes" id="UP001320706"/>
    </source>
</evidence>
<accession>A0ACC3S404</accession>
<dbReference type="EMBL" id="JAMKPW020000043">
    <property type="protein sequence ID" value="KAK8194337.1"/>
    <property type="molecule type" value="Genomic_DNA"/>
</dbReference>
<keyword evidence="2" id="KW-1185">Reference proteome</keyword>
<name>A0ACC3S404_9PEZI</name>
<sequence length="1000" mass="109946">MSSHTLPRSESRISRRGFSPIPGEQAHERAGNMSSGDAMINIPLEDVNSQSPTAVQRSMDQDKRISLGGRRIIKVNSKGQPTGRIGSDGEADTLTRMGKLYEKILNFSIVTRYFIYVLPLGICIAIPIIVGAFDSGIQIGGVPIVWIFTWVEIVWLSLWVSKIVAHFLPVLFQFLVGVVSAGVRKYALILRSLEIPLSLTGWALCSLATFNPLMTRNPYNRAHGNDNTHWESIMSNILAAALIGTLILLGEKFFIQIISINYHRKQFNLKIKESKRNVYLLGLLYDASRALFPAYCNEFAEEDYIIGDQLNLALLGGSGKRSKGRSGNATPARLIQDVGRIGDKITSAFGNVAQEVTGKQVFNPNSAHSIVTEALEKRRTSEALARRIWMSFVVEGREALHEDDLLDVLGDNRKEEAEEAFMMLDRDGNGDISLEEMILVVTEMSRDRKSIANSMHDVDQAINVLDRMLMTVVFIAVCFVFVAFLNSNFVTTLATAGTALLSLSFVFSVTCQEVLGSCIFLFVKHPYDIGDRVDLGNDQLVVDHISLLFTVFRRVTGTSVGKSVQIPNNTLNTLWIENVSRSKSMKEQLSIYISFDTSFEDIQLLKQELVAFVTDKDNSRDFERDLDVEVLGTSDMSKLEVRVEVRHKSNWANESVRAARRSKFMCALVQALRRVPINAPGGGSDAVGSAANPSYSVAVSDSFAAEARGAADMARKDAKLANKKTDPVTSPKNPDAPPLGLSIPDSRIIDDLSSRNPLDDPRNDAVEDDSSTLGERPSIDQAIEDVRGLLHRTSTKGKRRPGAERMISPSVPAISEPAPLGMGMSGAQTYGYAQAQQTSPTRSPTRSTNTNAYSIQPQRTQSRRSERSQQQQQQQQQGAGVGSSWTAPFRTTSQKSRNSAKSRKQGQYTAQLATQEEMSSSLYSASSPPQVGAAGVGDEEQGLAADQQVEMRQMNRSPSNPYRLREQEGAGAGVSRKPIRQVPPPQGMHPSQRSDAFGDE</sequence>
<dbReference type="Proteomes" id="UP001320706">
    <property type="component" value="Unassembled WGS sequence"/>
</dbReference>
<reference evidence="1" key="1">
    <citation type="submission" date="2024-02" db="EMBL/GenBank/DDBJ databases">
        <title>Metagenome Assembled Genome of Zalaria obscura JY119.</title>
        <authorList>
            <person name="Vighnesh L."/>
            <person name="Jagadeeshwari U."/>
            <person name="Venkata Ramana C."/>
            <person name="Sasikala C."/>
        </authorList>
    </citation>
    <scope>NUCLEOTIDE SEQUENCE</scope>
    <source>
        <strain evidence="1">JY119</strain>
    </source>
</reference>
<gene>
    <name evidence="1" type="ORF">M8818_007526</name>
</gene>
<comment type="caution">
    <text evidence="1">The sequence shown here is derived from an EMBL/GenBank/DDBJ whole genome shotgun (WGS) entry which is preliminary data.</text>
</comment>
<protein>
    <submittedName>
        <fullName evidence="1">Uncharacterized protein</fullName>
    </submittedName>
</protein>
<evidence type="ECO:0000313" key="1">
    <source>
        <dbReference type="EMBL" id="KAK8194337.1"/>
    </source>
</evidence>
<proteinExistence type="predicted"/>
<organism evidence="1 2">
    <name type="scientific">Zalaria obscura</name>
    <dbReference type="NCBI Taxonomy" id="2024903"/>
    <lineage>
        <taxon>Eukaryota</taxon>
        <taxon>Fungi</taxon>
        <taxon>Dikarya</taxon>
        <taxon>Ascomycota</taxon>
        <taxon>Pezizomycotina</taxon>
        <taxon>Dothideomycetes</taxon>
        <taxon>Dothideomycetidae</taxon>
        <taxon>Dothideales</taxon>
        <taxon>Zalariaceae</taxon>
        <taxon>Zalaria</taxon>
    </lineage>
</organism>